<dbReference type="InParanoid" id="A0A6J2QFD5"/>
<feature type="transmembrane region" description="Helical" evidence="5">
    <location>
        <begin position="140"/>
        <end position="161"/>
    </location>
</feature>
<feature type="transmembrane region" description="Helical" evidence="5">
    <location>
        <begin position="197"/>
        <end position="216"/>
    </location>
</feature>
<feature type="transmembrane region" description="Helical" evidence="5">
    <location>
        <begin position="228"/>
        <end position="252"/>
    </location>
</feature>
<dbReference type="OrthoDB" id="8924166at2759"/>
<dbReference type="PROSITE" id="PS50262">
    <property type="entry name" value="G_PROTEIN_RECEP_F1_2"/>
    <property type="match status" value="1"/>
</dbReference>
<dbReference type="GO" id="GO:0004930">
    <property type="term" value="F:G protein-coupled receptor activity"/>
    <property type="evidence" value="ECO:0007669"/>
    <property type="project" value="InterPro"/>
</dbReference>
<evidence type="ECO:0000313" key="8">
    <source>
        <dbReference type="RefSeq" id="XP_029297123.1"/>
    </source>
</evidence>
<evidence type="ECO:0000256" key="2">
    <source>
        <dbReference type="ARBA" id="ARBA00022692"/>
    </source>
</evidence>
<dbReference type="AlphaFoldDB" id="A0A6J2QFD5"/>
<accession>A0A6J2QFD5</accession>
<keyword evidence="3 5" id="KW-1133">Transmembrane helix</keyword>
<keyword evidence="7" id="KW-1185">Reference proteome</keyword>
<keyword evidence="2 5" id="KW-0812">Transmembrane</keyword>
<name>A0A6J2QFD5_COTGO</name>
<dbReference type="PANTHER" id="PTHR26451">
    <property type="entry name" value="G_PROTEIN_RECEP_F1_2 DOMAIN-CONTAINING PROTEIN"/>
    <property type="match status" value="1"/>
</dbReference>
<proteinExistence type="predicted"/>
<dbReference type="InterPro" id="IPR052921">
    <property type="entry name" value="GPCR1_Superfamily_Member"/>
</dbReference>
<dbReference type="Gene3D" id="1.20.1070.10">
    <property type="entry name" value="Rhodopsin 7-helix transmembrane proteins"/>
    <property type="match status" value="1"/>
</dbReference>
<feature type="transmembrane region" description="Helical" evidence="5">
    <location>
        <begin position="264"/>
        <end position="283"/>
    </location>
</feature>
<evidence type="ECO:0000256" key="1">
    <source>
        <dbReference type="ARBA" id="ARBA00004370"/>
    </source>
</evidence>
<dbReference type="GO" id="GO:0005549">
    <property type="term" value="F:odorant binding"/>
    <property type="evidence" value="ECO:0007669"/>
    <property type="project" value="TreeGrafter"/>
</dbReference>
<dbReference type="InterPro" id="IPR017452">
    <property type="entry name" value="GPCR_Rhodpsn_7TM"/>
</dbReference>
<dbReference type="KEGG" id="cgob:115014429"/>
<sequence length="307" mass="33983">MDIHCNVTSLEAQAQINSTIFHLVKMVSMCVSCTLNTVLGFPLLLVITRSPSLLRHARFLLLTHLLLCVNLQQLLWTIQTVLLKSREGIPVTQCLIFCAVNQACSLVDLFLSTALAVDRVVAVKWPLHYELLMCAQRKRATVAAIWTLSAVLSSVALGLNLNTIQVNFTLPRCRSLILTPCLSGSSALVLYCRVGAAVVVPLCSLTILACFCLLCWDMRAGRLWTQRACVTLTLQAAQTILFSVPVVMDSYLIPGYLHSDALDIATTIIYNLGVSLIPLIYGYRSRELQQRIRQAAHRNKVNNQSQS</sequence>
<dbReference type="GO" id="GO:0016020">
    <property type="term" value="C:membrane"/>
    <property type="evidence" value="ECO:0007669"/>
    <property type="project" value="UniProtKB-SubCell"/>
</dbReference>
<feature type="domain" description="G-protein coupled receptors family 1 profile" evidence="6">
    <location>
        <begin position="39"/>
        <end position="281"/>
    </location>
</feature>
<dbReference type="PANTHER" id="PTHR26451:SF928">
    <property type="entry name" value="G-PROTEIN COUPLED RECEPTOR 148-RELATED"/>
    <property type="match status" value="1"/>
</dbReference>
<feature type="transmembrane region" description="Helical" evidence="5">
    <location>
        <begin position="26"/>
        <end position="47"/>
    </location>
</feature>
<evidence type="ECO:0000259" key="6">
    <source>
        <dbReference type="PROSITE" id="PS50262"/>
    </source>
</evidence>
<comment type="subcellular location">
    <subcellularLocation>
        <location evidence="1">Membrane</location>
    </subcellularLocation>
</comment>
<evidence type="ECO:0000256" key="3">
    <source>
        <dbReference type="ARBA" id="ARBA00022989"/>
    </source>
</evidence>
<dbReference type="GO" id="GO:0004984">
    <property type="term" value="F:olfactory receptor activity"/>
    <property type="evidence" value="ECO:0007669"/>
    <property type="project" value="TreeGrafter"/>
</dbReference>
<keyword evidence="4 5" id="KW-0472">Membrane</keyword>
<protein>
    <submittedName>
        <fullName evidence="8">LOW QUALITY PROTEIN: olfactory receptor 1B1-like</fullName>
    </submittedName>
</protein>
<evidence type="ECO:0000256" key="5">
    <source>
        <dbReference type="SAM" id="Phobius"/>
    </source>
</evidence>
<evidence type="ECO:0000313" key="7">
    <source>
        <dbReference type="Proteomes" id="UP000504630"/>
    </source>
</evidence>
<reference evidence="8" key="1">
    <citation type="submission" date="2025-08" db="UniProtKB">
        <authorList>
            <consortium name="RefSeq"/>
        </authorList>
    </citation>
    <scope>IDENTIFICATION</scope>
</reference>
<gene>
    <name evidence="8" type="primary">LOC115014429</name>
</gene>
<dbReference type="SUPFAM" id="SSF81321">
    <property type="entry name" value="Family A G protein-coupled receptor-like"/>
    <property type="match status" value="1"/>
</dbReference>
<evidence type="ECO:0000256" key="4">
    <source>
        <dbReference type="ARBA" id="ARBA00023136"/>
    </source>
</evidence>
<organism evidence="7 8">
    <name type="scientific">Cottoperca gobio</name>
    <name type="common">Frogmouth</name>
    <name type="synonym">Aphritis gobio</name>
    <dbReference type="NCBI Taxonomy" id="56716"/>
    <lineage>
        <taxon>Eukaryota</taxon>
        <taxon>Metazoa</taxon>
        <taxon>Chordata</taxon>
        <taxon>Craniata</taxon>
        <taxon>Vertebrata</taxon>
        <taxon>Euteleostomi</taxon>
        <taxon>Actinopterygii</taxon>
        <taxon>Neopterygii</taxon>
        <taxon>Teleostei</taxon>
        <taxon>Neoteleostei</taxon>
        <taxon>Acanthomorphata</taxon>
        <taxon>Eupercaria</taxon>
        <taxon>Perciformes</taxon>
        <taxon>Notothenioidei</taxon>
        <taxon>Bovichtidae</taxon>
        <taxon>Cottoperca</taxon>
    </lineage>
</organism>
<dbReference type="GeneID" id="115014429"/>
<dbReference type="Proteomes" id="UP000504630">
    <property type="component" value="Chromosome 10"/>
</dbReference>
<dbReference type="Pfam" id="PF00001">
    <property type="entry name" value="7tm_1"/>
    <property type="match status" value="1"/>
</dbReference>
<dbReference type="InterPro" id="IPR000276">
    <property type="entry name" value="GPCR_Rhodpsn"/>
</dbReference>
<dbReference type="RefSeq" id="XP_029297123.1">
    <property type="nucleotide sequence ID" value="XM_029441263.1"/>
</dbReference>